<comment type="caution">
    <text evidence="1">The sequence shown here is derived from an EMBL/GenBank/DDBJ whole genome shotgun (WGS) entry which is preliminary data.</text>
</comment>
<keyword evidence="2" id="KW-1185">Reference proteome</keyword>
<dbReference type="InterPro" id="IPR036412">
    <property type="entry name" value="HAD-like_sf"/>
</dbReference>
<evidence type="ECO:0000313" key="2">
    <source>
        <dbReference type="Proteomes" id="UP000018461"/>
    </source>
</evidence>
<gene>
    <name evidence="1" type="ORF">HMPREF9625_01495</name>
</gene>
<dbReference type="HOGENOM" id="CLU_105813_0_0_9"/>
<accession>G9WQ62</accession>
<dbReference type="CDD" id="cd01427">
    <property type="entry name" value="HAD_like"/>
    <property type="match status" value="1"/>
</dbReference>
<sequence>MALWPAQAINYTNKTQFLFRIEKGILNINDQKVNDYVAHSELRVPFRNIVYIGDSATDIPCMKLVNSHGGHSIGVFNPETQDKSKVYAMITQNRIKYFTEAIYSKDSDLEKLLKNIIDMTVVTEVLEKRHFECNVEAGEYKKHPMDYRKDILINNLEDSMNYLNICSVIDELRANELKRIQHCTIHSCSGFQNPRYPA</sequence>
<dbReference type="Gene3D" id="3.40.50.1000">
    <property type="entry name" value="HAD superfamily/HAD-like"/>
    <property type="match status" value="1"/>
</dbReference>
<protein>
    <recommendedName>
        <fullName evidence="3">Haloacid dehalogenase-like hydrolase</fullName>
    </recommendedName>
</protein>
<evidence type="ECO:0008006" key="3">
    <source>
        <dbReference type="Google" id="ProtNLM"/>
    </source>
</evidence>
<name>G9WQ62_9FIRM</name>
<proteinExistence type="predicted"/>
<reference evidence="1" key="2">
    <citation type="submission" date="2013-03" db="EMBL/GenBank/DDBJ databases">
        <title>The Genome Sequence of Oribacterium sp. ACB1.</title>
        <authorList>
            <consortium name="The Broad Institute Genomics Platform"/>
            <consortium name="The Broad Institute Genome Sequencing Center for Infectious Disease"/>
            <person name="Earl A."/>
            <person name="Ward D."/>
            <person name="Feldgarden M."/>
            <person name="Gevers D."/>
            <person name="Sizova M."/>
            <person name="Hazen A."/>
            <person name="Epstein S."/>
            <person name="Walker B."/>
            <person name="Young S."/>
            <person name="Zeng Q."/>
            <person name="Gargeya S."/>
            <person name="Fitzgerald M."/>
            <person name="Haas B."/>
            <person name="Abouelleil A."/>
            <person name="Allen A.W."/>
            <person name="Alvarado L."/>
            <person name="Arachchi H.M."/>
            <person name="Berlin A.M."/>
            <person name="Chapman S.B."/>
            <person name="Gainer-Dewar J."/>
            <person name="Goldberg J."/>
            <person name="Griggs A."/>
            <person name="Gujja S."/>
            <person name="Hansen M."/>
            <person name="Howarth C."/>
            <person name="Imamovic A."/>
            <person name="Ireland A."/>
            <person name="Larimer J."/>
            <person name="McCowan C."/>
            <person name="Murphy C."/>
            <person name="Pearson M."/>
            <person name="Poon T.W."/>
            <person name="Priest M."/>
            <person name="Roberts A."/>
            <person name="Saif S."/>
            <person name="Shea T."/>
            <person name="Sisk P."/>
            <person name="Sykes S."/>
            <person name="Wortman J."/>
            <person name="Nusbaum C."/>
            <person name="Birren B."/>
        </authorList>
    </citation>
    <scope>NUCLEOTIDE SEQUENCE [LARGE SCALE GENOMIC DNA]</scope>
    <source>
        <strain evidence="1">ACB1</strain>
    </source>
</reference>
<reference evidence="1" key="1">
    <citation type="submission" date="2011-08" db="EMBL/GenBank/DDBJ databases">
        <authorList>
            <consortium name="The Broad Institute Genome Sequencing Platform"/>
            <person name="Earl A."/>
            <person name="Ward D."/>
            <person name="Feldgarden M."/>
            <person name="Gevers D."/>
            <person name="Sizova M."/>
            <person name="Hazen A."/>
            <person name="Epstein S."/>
            <person name="Young S.K."/>
            <person name="Zeng Q."/>
            <person name="Gargeya S."/>
            <person name="Fitzgerald M."/>
            <person name="Haas B."/>
            <person name="Abouelleil A."/>
            <person name="Alvarado L."/>
            <person name="Arachchi H.M."/>
            <person name="Berlin A."/>
            <person name="Brown A."/>
            <person name="Chapman S.B."/>
            <person name="Chen Z."/>
            <person name="Dunbar C."/>
            <person name="Freedman E."/>
            <person name="Gearin G."/>
            <person name="Gellesch M."/>
            <person name="Goldberg J."/>
            <person name="Griggs A."/>
            <person name="Gujja S."/>
            <person name="Heiman D."/>
            <person name="Howarth C."/>
            <person name="Larson L."/>
            <person name="Lui A."/>
            <person name="MacDonald P.J.P."/>
            <person name="Montmayeur A."/>
            <person name="Murphy C."/>
            <person name="Neiman D."/>
            <person name="Pearson M."/>
            <person name="Priest M."/>
            <person name="Roberts A."/>
            <person name="Saif S."/>
            <person name="Shea T."/>
            <person name="Shenoy N."/>
            <person name="Sisk P."/>
            <person name="Stolte C."/>
            <person name="Sykes S."/>
            <person name="Wortman J."/>
            <person name="Nusbaum C."/>
            <person name="Birren B."/>
        </authorList>
    </citation>
    <scope>NUCLEOTIDE SEQUENCE</scope>
    <source>
        <strain evidence="1">ACB1</strain>
    </source>
</reference>
<dbReference type="PATRIC" id="fig|796943.3.peg.1959"/>
<dbReference type="Proteomes" id="UP000018461">
    <property type="component" value="Unassembled WGS sequence"/>
</dbReference>
<dbReference type="SUPFAM" id="SSF56784">
    <property type="entry name" value="HAD-like"/>
    <property type="match status" value="1"/>
</dbReference>
<dbReference type="EMBL" id="AFZC02000002">
    <property type="protein sequence ID" value="EHL09522.1"/>
    <property type="molecule type" value="Genomic_DNA"/>
</dbReference>
<dbReference type="AlphaFoldDB" id="G9WQ62"/>
<organism evidence="1 2">
    <name type="scientific">Oribacterium parvum ACB1</name>
    <dbReference type="NCBI Taxonomy" id="796943"/>
    <lineage>
        <taxon>Bacteria</taxon>
        <taxon>Bacillati</taxon>
        <taxon>Bacillota</taxon>
        <taxon>Clostridia</taxon>
        <taxon>Lachnospirales</taxon>
        <taxon>Lachnospiraceae</taxon>
        <taxon>Oribacterium</taxon>
    </lineage>
</organism>
<dbReference type="InterPro" id="IPR023214">
    <property type="entry name" value="HAD_sf"/>
</dbReference>
<evidence type="ECO:0000313" key="1">
    <source>
        <dbReference type="EMBL" id="EHL09522.1"/>
    </source>
</evidence>
<dbReference type="STRING" id="796943.HMPREF9625_01495"/>
<dbReference type="RefSeq" id="WP_009535341.1">
    <property type="nucleotide sequence ID" value="NZ_KE148312.1"/>
</dbReference>